<dbReference type="InterPro" id="IPR036186">
    <property type="entry name" value="Serpin_sf"/>
</dbReference>
<evidence type="ECO:0000256" key="1">
    <source>
        <dbReference type="ARBA" id="ARBA00004613"/>
    </source>
</evidence>
<feature type="chain" id="PRO_5025495854" description="Serpin domain-containing protein" evidence="6">
    <location>
        <begin position="25"/>
        <end position="478"/>
    </location>
</feature>
<accession>A0A6A5FHX7</accession>
<evidence type="ECO:0000256" key="3">
    <source>
        <dbReference type="ARBA" id="ARBA00022729"/>
    </source>
</evidence>
<dbReference type="Pfam" id="PF13330">
    <property type="entry name" value="Mucin2_WxxW"/>
    <property type="match status" value="2"/>
</dbReference>
<comment type="caution">
    <text evidence="8">The sequence shown here is derived from an EMBL/GenBank/DDBJ whole genome shotgun (WGS) entry which is preliminary data.</text>
</comment>
<dbReference type="PANTHER" id="PTHR15031:SF4">
    <property type="entry name" value="CARTILAGE INTERMEDIATE LAYER PROTEIN 1"/>
    <property type="match status" value="1"/>
</dbReference>
<evidence type="ECO:0000256" key="2">
    <source>
        <dbReference type="ARBA" id="ARBA00022525"/>
    </source>
</evidence>
<name>A0A6A5FHX7_PERFL</name>
<dbReference type="SUPFAM" id="SSF56574">
    <property type="entry name" value="Serpins"/>
    <property type="match status" value="1"/>
</dbReference>
<dbReference type="PANTHER" id="PTHR15031">
    <property type="entry name" value="CARTILAGE INTERMEDIATE LAYER PROTEIN CLIP"/>
    <property type="match status" value="1"/>
</dbReference>
<protein>
    <recommendedName>
        <fullName evidence="7">Serpin domain-containing protein</fullName>
    </recommendedName>
</protein>
<dbReference type="SMART" id="SM00093">
    <property type="entry name" value="SERPIN"/>
    <property type="match status" value="1"/>
</dbReference>
<dbReference type="FunFam" id="2.10.310.10:FF:000001">
    <property type="entry name" value="Serpin family A member 1"/>
    <property type="match status" value="1"/>
</dbReference>
<dbReference type="Proteomes" id="UP000465112">
    <property type="component" value="Chromosome 6"/>
</dbReference>
<reference evidence="8 9" key="1">
    <citation type="submission" date="2019-06" db="EMBL/GenBank/DDBJ databases">
        <title>A chromosome-scale genome assembly of the European perch, Perca fluviatilis.</title>
        <authorList>
            <person name="Roques C."/>
            <person name="Zahm M."/>
            <person name="Cabau C."/>
            <person name="Klopp C."/>
            <person name="Bouchez O."/>
            <person name="Donnadieu C."/>
            <person name="Kuhl H."/>
            <person name="Gislard M."/>
            <person name="Guendouz S."/>
            <person name="Journot L."/>
            <person name="Haffray P."/>
            <person name="Bestin A."/>
            <person name="Morvezen R."/>
            <person name="Feron R."/>
            <person name="Wen M."/>
            <person name="Jouanno E."/>
            <person name="Herpin A."/>
            <person name="Schartl M."/>
            <person name="Postlethwait J."/>
            <person name="Schaerlinger B."/>
            <person name="Chardard D."/>
            <person name="Lecocq T."/>
            <person name="Poncet C."/>
            <person name="Jaffrelo L."/>
            <person name="Lampietro C."/>
            <person name="Guiguen Y."/>
        </authorList>
    </citation>
    <scope>NUCLEOTIDE SEQUENCE [LARGE SCALE GENOMIC DNA]</scope>
    <source>
        <tissue evidence="8">Blood</tissue>
    </source>
</reference>
<keyword evidence="4" id="KW-0325">Glycoprotein</keyword>
<dbReference type="Gene3D" id="3.30.497.10">
    <property type="entry name" value="Antithrombin, subunit I, domain 2"/>
    <property type="match status" value="1"/>
</dbReference>
<evidence type="ECO:0000256" key="4">
    <source>
        <dbReference type="ARBA" id="ARBA00023180"/>
    </source>
</evidence>
<dbReference type="EMBL" id="VHII01000006">
    <property type="protein sequence ID" value="KAF1389784.1"/>
    <property type="molecule type" value="Genomic_DNA"/>
</dbReference>
<feature type="signal peptide" evidence="6">
    <location>
        <begin position="1"/>
        <end position="24"/>
    </location>
</feature>
<dbReference type="Gene3D" id="2.10.310.10">
    <property type="entry name" value="Serpins superfamily"/>
    <property type="match status" value="1"/>
</dbReference>
<dbReference type="InterPro" id="IPR025155">
    <property type="entry name" value="WxxW_domain"/>
</dbReference>
<organism evidence="8 9">
    <name type="scientific">Perca fluviatilis</name>
    <name type="common">European perch</name>
    <dbReference type="NCBI Taxonomy" id="8168"/>
    <lineage>
        <taxon>Eukaryota</taxon>
        <taxon>Metazoa</taxon>
        <taxon>Chordata</taxon>
        <taxon>Craniata</taxon>
        <taxon>Vertebrata</taxon>
        <taxon>Euteleostomi</taxon>
        <taxon>Actinopterygii</taxon>
        <taxon>Neopterygii</taxon>
        <taxon>Teleostei</taxon>
        <taxon>Neoteleostei</taxon>
        <taxon>Acanthomorphata</taxon>
        <taxon>Eupercaria</taxon>
        <taxon>Perciformes</taxon>
        <taxon>Percoidei</taxon>
        <taxon>Percidae</taxon>
        <taxon>Percinae</taxon>
        <taxon>Perca</taxon>
    </lineage>
</organism>
<dbReference type="Pfam" id="PF00079">
    <property type="entry name" value="Serpin"/>
    <property type="match status" value="1"/>
</dbReference>
<dbReference type="GO" id="GO:0005576">
    <property type="term" value="C:extracellular region"/>
    <property type="evidence" value="ECO:0007669"/>
    <property type="project" value="UniProtKB-SubCell"/>
</dbReference>
<comment type="subcellular location">
    <subcellularLocation>
        <location evidence="1">Secreted</location>
    </subcellularLocation>
</comment>
<gene>
    <name evidence="8" type="ORF">PFLUV_G00077130</name>
</gene>
<evidence type="ECO:0000256" key="6">
    <source>
        <dbReference type="SAM" id="SignalP"/>
    </source>
</evidence>
<feature type="domain" description="Serpin" evidence="7">
    <location>
        <begin position="236"/>
        <end position="476"/>
    </location>
</feature>
<comment type="similarity">
    <text evidence="5">Belongs to the serpin family.</text>
</comment>
<keyword evidence="2" id="KW-0964">Secreted</keyword>
<evidence type="ECO:0000313" key="8">
    <source>
        <dbReference type="EMBL" id="KAF1389784.1"/>
    </source>
</evidence>
<dbReference type="InterPro" id="IPR023796">
    <property type="entry name" value="Serpin_dom"/>
</dbReference>
<evidence type="ECO:0000313" key="9">
    <source>
        <dbReference type="Proteomes" id="UP000465112"/>
    </source>
</evidence>
<evidence type="ECO:0000259" key="7">
    <source>
        <dbReference type="SMART" id="SM00093"/>
    </source>
</evidence>
<dbReference type="InterPro" id="IPR039675">
    <property type="entry name" value="CILP1/CILP2"/>
</dbReference>
<dbReference type="InterPro" id="IPR042178">
    <property type="entry name" value="Serpin_sf_1"/>
</dbReference>
<keyword evidence="9" id="KW-1185">Reference proteome</keyword>
<dbReference type="FunFam" id="3.30.497.10:FF:000001">
    <property type="entry name" value="Serine protease inhibitor"/>
    <property type="match status" value="1"/>
</dbReference>
<dbReference type="AlphaFoldDB" id="A0A6A5FHX7"/>
<evidence type="ECO:0000256" key="5">
    <source>
        <dbReference type="RuleBase" id="RU000411"/>
    </source>
</evidence>
<proteinExistence type="inferred from homology"/>
<keyword evidence="3 6" id="KW-0732">Signal</keyword>
<sequence>MIKLLSVAIVAGLFFESNQQTARGSDLVLLPKPGCWTDWFDRDDPSGTGDWETLSDLRNEYPGKICSKPVDIEARTLSGLTVAAAGDVIYVSDTTTGFVCRNQDQPRNKMCNDYSVRFSCPSFCKVCWTQWYNRDAPSGTGDWETLTNLRTENPGQICDSPLSIEAVTTDTLTPALSTGQTFFINNIVGPLEISTHSLQLVLLPLVHNDDACGRGSLGPISGDLCLQPKQRLPGDRKLAAHADSQGDNIFFCPSCVSTALAALSVGAQGETHSQLFSGLGFNSSLLSQTDVDQTFQMFLQRASNTSQEDSSEGTAVFVDNRFKPKPEFLQTLKQSYLADGFNVDFTNATESVDTINKYVEEKTNRKIDQLVEDLDPNTVLYLISYIYYKGKWATQFDPELTEEDYFNVDENSKVVHKSTLDVDEAGATVSAATGIYIELLAFLAPAPVLTFSRPFMVIIIERNTEEILFMGKIINPTI</sequence>